<dbReference type="KEGG" id="aqu:109587511"/>
<feature type="region of interest" description="Disordered" evidence="1">
    <location>
        <begin position="1"/>
        <end position="23"/>
    </location>
</feature>
<dbReference type="EnsemblMetazoa" id="Aqu2.1.41987_001">
    <property type="protein sequence ID" value="Aqu2.1.41987_001"/>
    <property type="gene ID" value="Aqu2.1.41987"/>
</dbReference>
<dbReference type="OrthoDB" id="5418203at2759"/>
<feature type="region of interest" description="Disordered" evidence="1">
    <location>
        <begin position="191"/>
        <end position="220"/>
    </location>
</feature>
<reference evidence="2" key="2">
    <citation type="submission" date="2017-05" db="UniProtKB">
        <authorList>
            <consortium name="EnsemblMetazoa"/>
        </authorList>
    </citation>
    <scope>IDENTIFICATION</scope>
</reference>
<evidence type="ECO:0000256" key="1">
    <source>
        <dbReference type="SAM" id="MobiDB-lite"/>
    </source>
</evidence>
<feature type="compositionally biased region" description="Basic and acidic residues" evidence="1">
    <location>
        <begin position="198"/>
        <end position="220"/>
    </location>
</feature>
<reference evidence="3" key="1">
    <citation type="journal article" date="2010" name="Nature">
        <title>The Amphimedon queenslandica genome and the evolution of animal complexity.</title>
        <authorList>
            <person name="Srivastava M."/>
            <person name="Simakov O."/>
            <person name="Chapman J."/>
            <person name="Fahey B."/>
            <person name="Gauthier M.E."/>
            <person name="Mitros T."/>
            <person name="Richards G.S."/>
            <person name="Conaco C."/>
            <person name="Dacre M."/>
            <person name="Hellsten U."/>
            <person name="Larroux C."/>
            <person name="Putnam N.H."/>
            <person name="Stanke M."/>
            <person name="Adamska M."/>
            <person name="Darling A."/>
            <person name="Degnan S.M."/>
            <person name="Oakley T.H."/>
            <person name="Plachetzki D.C."/>
            <person name="Zhai Y."/>
            <person name="Adamski M."/>
            <person name="Calcino A."/>
            <person name="Cummins S.F."/>
            <person name="Goodstein D.M."/>
            <person name="Harris C."/>
            <person name="Jackson D.J."/>
            <person name="Leys S.P."/>
            <person name="Shu S."/>
            <person name="Woodcroft B.J."/>
            <person name="Vervoort M."/>
            <person name="Kosik K.S."/>
            <person name="Manning G."/>
            <person name="Degnan B.M."/>
            <person name="Rokhsar D.S."/>
        </authorList>
    </citation>
    <scope>NUCLEOTIDE SEQUENCE [LARGE SCALE GENOMIC DNA]</scope>
</reference>
<accession>A0A1X7VPH8</accession>
<organism evidence="2">
    <name type="scientific">Amphimedon queenslandica</name>
    <name type="common">Sponge</name>
    <dbReference type="NCBI Taxonomy" id="400682"/>
    <lineage>
        <taxon>Eukaryota</taxon>
        <taxon>Metazoa</taxon>
        <taxon>Porifera</taxon>
        <taxon>Demospongiae</taxon>
        <taxon>Heteroscleromorpha</taxon>
        <taxon>Haplosclerida</taxon>
        <taxon>Niphatidae</taxon>
        <taxon>Amphimedon</taxon>
    </lineage>
</organism>
<proteinExistence type="predicted"/>
<keyword evidence="3" id="KW-1185">Reference proteome</keyword>
<protein>
    <recommendedName>
        <fullName evidence="4">R3H domain-containing protein</fullName>
    </recommendedName>
</protein>
<dbReference type="InterPro" id="IPR039884">
    <property type="entry name" value="R3HC1/R3HCL"/>
</dbReference>
<dbReference type="InParanoid" id="A0A1X7VPH8"/>
<name>A0A1X7VPH8_AMPQE</name>
<feature type="compositionally biased region" description="Acidic residues" evidence="1">
    <location>
        <begin position="1"/>
        <end position="11"/>
    </location>
</feature>
<sequence length="220" mass="24689">MASVEESEETPGESLTDSLANLKLEDSPERVVTLDGDTAQKVSLLDKYYGPLPEAEDKTEEFDYVIEVHGFSPNLKTKDILNELFINKSSEFMKLKWVDDTHALAIYTSSSDASFIAESSFKNIQTRLLSDSNHEASIFIAKSYAKSIRDFLCSKKPSHSSTELESNSSIPEKPPLSASVARRMIGHALGVRITASPEQKEKENRLWKEAKEKKKQRKTD</sequence>
<dbReference type="STRING" id="400682.A0A1X7VPH8"/>
<evidence type="ECO:0008006" key="4">
    <source>
        <dbReference type="Google" id="ProtNLM"/>
    </source>
</evidence>
<dbReference type="AlphaFoldDB" id="A0A1X7VPH8"/>
<gene>
    <name evidence="2" type="primary">109587511</name>
</gene>
<dbReference type="PANTHER" id="PTHR21678:SF0">
    <property type="entry name" value="C3H1-TYPE DOMAIN-CONTAINING PROTEIN"/>
    <property type="match status" value="1"/>
</dbReference>
<dbReference type="Proteomes" id="UP000007879">
    <property type="component" value="Unassembled WGS sequence"/>
</dbReference>
<dbReference type="EnsemblMetazoa" id="XM_020003759.1">
    <property type="protein sequence ID" value="XP_019859318.1"/>
    <property type="gene ID" value="LOC109587511"/>
</dbReference>
<dbReference type="PANTHER" id="PTHR21678">
    <property type="entry name" value="GROWTH INHIBITION AND DIFFERENTIATION RELATED PROTEIN 88"/>
    <property type="match status" value="1"/>
</dbReference>
<evidence type="ECO:0000313" key="3">
    <source>
        <dbReference type="Proteomes" id="UP000007879"/>
    </source>
</evidence>
<evidence type="ECO:0000313" key="2">
    <source>
        <dbReference type="EnsemblMetazoa" id="Aqu2.1.41987_001"/>
    </source>
</evidence>